<evidence type="ECO:0000313" key="13">
    <source>
        <dbReference type="Proteomes" id="UP000721415"/>
    </source>
</evidence>
<evidence type="ECO:0000256" key="7">
    <source>
        <dbReference type="ARBA" id="ARBA00023268"/>
    </source>
</evidence>
<dbReference type="SUPFAM" id="SSF56059">
    <property type="entry name" value="Glutathione synthetase ATP-binding domain-like"/>
    <property type="match status" value="1"/>
</dbReference>
<reference evidence="12 13" key="1">
    <citation type="submission" date="2020-07" db="EMBL/GenBank/DDBJ databases">
        <title>Facklamia lactis sp. nov., isolated from raw milk.</title>
        <authorList>
            <person name="Doll E.V."/>
            <person name="Huptas C."/>
            <person name="Staib L."/>
            <person name="Wenning M."/>
            <person name="Scherer S."/>
        </authorList>
    </citation>
    <scope>NUCLEOTIDE SEQUENCE [LARGE SCALE GENOMIC DNA]</scope>
    <source>
        <strain evidence="12 13">DSM 111018</strain>
    </source>
</reference>
<gene>
    <name evidence="12" type="primary">gshAB</name>
    <name evidence="12" type="ORF">HZY91_09305</name>
</gene>
<evidence type="ECO:0000313" key="12">
    <source>
        <dbReference type="EMBL" id="MBG9987063.1"/>
    </source>
</evidence>
<comment type="catalytic activity">
    <reaction evidence="8">
        <text>L-cysteine + L-glutamate + ATP = gamma-L-glutamyl-L-cysteine + ADP + phosphate + H(+)</text>
        <dbReference type="Rhea" id="RHEA:13285"/>
        <dbReference type="ChEBI" id="CHEBI:15378"/>
        <dbReference type="ChEBI" id="CHEBI:29985"/>
        <dbReference type="ChEBI" id="CHEBI:30616"/>
        <dbReference type="ChEBI" id="CHEBI:35235"/>
        <dbReference type="ChEBI" id="CHEBI:43474"/>
        <dbReference type="ChEBI" id="CHEBI:58173"/>
        <dbReference type="ChEBI" id="CHEBI:456216"/>
        <dbReference type="EC" id="6.3.2.2"/>
    </reaction>
</comment>
<dbReference type="GO" id="GO:0004363">
    <property type="term" value="F:glutathione synthase activity"/>
    <property type="evidence" value="ECO:0007669"/>
    <property type="project" value="UniProtKB-EC"/>
</dbReference>
<dbReference type="PANTHER" id="PTHR38761:SF1">
    <property type="entry name" value="GLUTAMATE--CYSTEINE LIGASE"/>
    <property type="match status" value="1"/>
</dbReference>
<dbReference type="InterPro" id="IPR007370">
    <property type="entry name" value="Glu_cys_ligase"/>
</dbReference>
<evidence type="ECO:0000256" key="5">
    <source>
        <dbReference type="ARBA" id="ARBA00022741"/>
    </source>
</evidence>
<dbReference type="EC" id="6.3.2.2" evidence="2"/>
<protein>
    <recommendedName>
        <fullName evidence="2">glutamate--cysteine ligase</fullName>
        <ecNumber evidence="2">6.3.2.2</ecNumber>
    </recommendedName>
</protein>
<dbReference type="EMBL" id="JACBXQ010000006">
    <property type="protein sequence ID" value="MBG9987063.1"/>
    <property type="molecule type" value="Genomic_DNA"/>
</dbReference>
<dbReference type="RefSeq" id="WP_197115987.1">
    <property type="nucleotide sequence ID" value="NZ_JACBXQ010000006.1"/>
</dbReference>
<sequence length="762" mass="87333">MKENPYQFQVSDIIPLWDSTIGLEREALRIDKQANISIKDHPSEWGSRSHHPYIQTDFAEGQIELITPPSKQINDIISWFDALHQIVETTISSDSYQELLWPFSMPPKLGNLDQVRSAQLDDPKEYQYRKYLIEVYGKPVQLVSGIHYNFQINPQLMEKYLPKDENLAIKANNEIYMSFARKYLYYRWALTYLLGASPCSPSEYFTKLYGKPTPLPMRSIRQSRYGYQNDPSIEVSYASLENFVNDVENHVQSGKLSVEKELYRDVRMRGGKPNREMISKGISYIEFRNFDLNPYSKHGITKEDITFIKIWLIGLLIHDQDDIDEDTINLADIRNRKTAEANPSEPLPHPDLLENFWGTLEQVANHLTDKVDLDINLKEIMQNKKSQLFNPTLTPSALIMAQCDCHNDFVELGLNLAHKHQKNILIRPYNLHGFEKLELSTQDLLKHAITKGVKVDLIDSSENILRLTHNTQEYYIKNANMTALDNQISYFLMENKVATKKILSEKGLAVPQGFDFTSLKQAQQSYPLFKGRPFVVKPKNTNYGLGINIFPNSCPEKEYHEAIEEAFKHDSTIIVEDFIQGTELRFYIQEGKTLAICERQPAQVIGDGKHSIAELIQIENKNPLRGQKHYAPLSFLNLGNIEISFLKSQGLTSESIPQQGEKVLLRKNSNVSSGGIAIDRTDVVHSDYLKIAELAATSLNTVFCGIDMIIKDYKKTILSQNDYAILEANFNPMMSLHIFPAIGKSRPLSQELLKRLFPTMDE</sequence>
<dbReference type="NCBIfam" id="NF002688">
    <property type="entry name" value="PRK02471.1"/>
    <property type="match status" value="1"/>
</dbReference>
<dbReference type="Gene3D" id="3.30.590.20">
    <property type="match status" value="1"/>
</dbReference>
<comment type="pathway">
    <text evidence="1">Sulfur metabolism; glutathione biosynthesis; glutathione from L-cysteine and L-glutamate: step 1/2.</text>
</comment>
<evidence type="ECO:0000256" key="4">
    <source>
        <dbReference type="ARBA" id="ARBA00022684"/>
    </source>
</evidence>
<evidence type="ECO:0000256" key="9">
    <source>
        <dbReference type="PROSITE-ProRule" id="PRU00409"/>
    </source>
</evidence>
<evidence type="ECO:0000256" key="3">
    <source>
        <dbReference type="ARBA" id="ARBA00022598"/>
    </source>
</evidence>
<organism evidence="12 13">
    <name type="scientific">Facklamia lactis</name>
    <dbReference type="NCBI Taxonomy" id="2749967"/>
    <lineage>
        <taxon>Bacteria</taxon>
        <taxon>Bacillati</taxon>
        <taxon>Bacillota</taxon>
        <taxon>Bacilli</taxon>
        <taxon>Lactobacillales</taxon>
        <taxon>Aerococcaceae</taxon>
        <taxon>Facklamia</taxon>
    </lineage>
</organism>
<dbReference type="InterPro" id="IPR006334">
    <property type="entry name" value="Glut_cys_ligase"/>
</dbReference>
<dbReference type="InterPro" id="IPR011095">
    <property type="entry name" value="Dala_Dala_lig_C"/>
</dbReference>
<evidence type="ECO:0000256" key="1">
    <source>
        <dbReference type="ARBA" id="ARBA00005006"/>
    </source>
</evidence>
<proteinExistence type="inferred from homology"/>
<dbReference type="GO" id="GO:0004357">
    <property type="term" value="F:glutamate-cysteine ligase activity"/>
    <property type="evidence" value="ECO:0007669"/>
    <property type="project" value="UniProtKB-EC"/>
</dbReference>
<dbReference type="Pfam" id="PF18419">
    <property type="entry name" value="ATP-grasp_6"/>
    <property type="match status" value="1"/>
</dbReference>
<dbReference type="Pfam" id="PF04262">
    <property type="entry name" value="Glu_cys_ligase"/>
    <property type="match status" value="1"/>
</dbReference>
<keyword evidence="3 10" id="KW-0436">Ligase</keyword>
<dbReference type="Proteomes" id="UP000721415">
    <property type="component" value="Unassembled WGS sequence"/>
</dbReference>
<dbReference type="InterPro" id="IPR014746">
    <property type="entry name" value="Gln_synth/guanido_kin_cat_dom"/>
</dbReference>
<keyword evidence="13" id="KW-1185">Reference proteome</keyword>
<keyword evidence="6 9" id="KW-0067">ATP-binding</keyword>
<dbReference type="PROSITE" id="PS50975">
    <property type="entry name" value="ATP_GRASP"/>
    <property type="match status" value="1"/>
</dbReference>
<feature type="domain" description="ATP-grasp" evidence="11">
    <location>
        <begin position="500"/>
        <end position="757"/>
    </location>
</feature>
<dbReference type="Gene3D" id="3.30.470.20">
    <property type="entry name" value="ATP-grasp fold, B domain"/>
    <property type="match status" value="2"/>
</dbReference>
<name>A0ABS0LSC4_9LACT</name>
<evidence type="ECO:0000259" key="11">
    <source>
        <dbReference type="PROSITE" id="PS50975"/>
    </source>
</evidence>
<dbReference type="InterPro" id="IPR040657">
    <property type="entry name" value="GshAB_ATP-grasp"/>
</dbReference>
<evidence type="ECO:0000256" key="8">
    <source>
        <dbReference type="ARBA" id="ARBA00048819"/>
    </source>
</evidence>
<comment type="caution">
    <text evidence="12">The sequence shown here is derived from an EMBL/GenBank/DDBJ whole genome shotgun (WGS) entry which is preliminary data.</text>
</comment>
<evidence type="ECO:0000256" key="10">
    <source>
        <dbReference type="RuleBase" id="RU003544"/>
    </source>
</evidence>
<keyword evidence="7" id="KW-0511">Multifunctional enzyme</keyword>
<accession>A0ABS0LSC4</accession>
<keyword evidence="4 10" id="KW-0317">Glutathione biosynthesis</keyword>
<dbReference type="PANTHER" id="PTHR38761">
    <property type="entry name" value="GLUTAMATE--CYSTEINE LIGASE"/>
    <property type="match status" value="1"/>
</dbReference>
<dbReference type="Pfam" id="PF07478">
    <property type="entry name" value="Dala_Dala_lig_C"/>
    <property type="match status" value="1"/>
</dbReference>
<comment type="similarity">
    <text evidence="10">Belongs to the glutamate--cysteine ligase type 1 family.</text>
</comment>
<dbReference type="SUPFAM" id="SSF55931">
    <property type="entry name" value="Glutamine synthetase/guanido kinase"/>
    <property type="match status" value="1"/>
</dbReference>
<dbReference type="InterPro" id="IPR011761">
    <property type="entry name" value="ATP-grasp"/>
</dbReference>
<evidence type="ECO:0000256" key="6">
    <source>
        <dbReference type="ARBA" id="ARBA00022840"/>
    </source>
</evidence>
<evidence type="ECO:0000256" key="2">
    <source>
        <dbReference type="ARBA" id="ARBA00012220"/>
    </source>
</evidence>
<keyword evidence="5 9" id="KW-0547">Nucleotide-binding</keyword>